<comment type="caution">
    <text evidence="1">The sequence shown here is derived from an EMBL/GenBank/DDBJ whole genome shotgun (WGS) entry which is preliminary data.</text>
</comment>
<feature type="non-terminal residue" evidence="1">
    <location>
        <position position="157"/>
    </location>
</feature>
<feature type="non-terminal residue" evidence="1">
    <location>
        <position position="1"/>
    </location>
</feature>
<organism evidence="1">
    <name type="scientific">mine drainage metagenome</name>
    <dbReference type="NCBI Taxonomy" id="410659"/>
    <lineage>
        <taxon>unclassified sequences</taxon>
        <taxon>metagenomes</taxon>
        <taxon>ecological metagenomes</taxon>
    </lineage>
</organism>
<dbReference type="EMBL" id="AUZX01015972">
    <property type="protein sequence ID" value="EQD27611.1"/>
    <property type="molecule type" value="Genomic_DNA"/>
</dbReference>
<sequence>EWNLLMGRHEERLGYTWIEFGRRLPEGGAAFLTLGCGLRALEGKSGVQRWFFHTSQRIGQDLQLKTQDGRPLTRDQLGTLLGSCGQIVDGVEEWRRTVDQLLFRLGPRYEALIELLIRLRHPQLSRKLDEKVLSAALSEALTPLPMAVVDDVAEAFR</sequence>
<protein>
    <submittedName>
        <fullName evidence="1">Uncharacterized protein</fullName>
    </submittedName>
</protein>
<name>T0XXY9_9ZZZZ</name>
<evidence type="ECO:0000313" key="1">
    <source>
        <dbReference type="EMBL" id="EQD27611.1"/>
    </source>
</evidence>
<accession>T0XXY9</accession>
<dbReference type="AlphaFoldDB" id="T0XXY9"/>
<proteinExistence type="predicted"/>
<reference evidence="1" key="2">
    <citation type="journal article" date="2014" name="ISME J.">
        <title>Microbial stratification in low pH oxic and suboxic macroscopic growths along an acid mine drainage.</title>
        <authorList>
            <person name="Mendez-Garcia C."/>
            <person name="Mesa V."/>
            <person name="Sprenger R.R."/>
            <person name="Richter M."/>
            <person name="Diez M.S."/>
            <person name="Solano J."/>
            <person name="Bargiela R."/>
            <person name="Golyshina O.V."/>
            <person name="Manteca A."/>
            <person name="Ramos J.L."/>
            <person name="Gallego J.R."/>
            <person name="Llorente I."/>
            <person name="Martins Dos Santos V.A."/>
            <person name="Jensen O.N."/>
            <person name="Pelaez A.I."/>
            <person name="Sanchez J."/>
            <person name="Ferrer M."/>
        </authorList>
    </citation>
    <scope>NUCLEOTIDE SEQUENCE</scope>
</reference>
<gene>
    <name evidence="1" type="ORF">B1A_21608</name>
</gene>
<reference evidence="1" key="1">
    <citation type="submission" date="2013-08" db="EMBL/GenBank/DDBJ databases">
        <authorList>
            <person name="Mendez C."/>
            <person name="Richter M."/>
            <person name="Ferrer M."/>
            <person name="Sanchez J."/>
        </authorList>
    </citation>
    <scope>NUCLEOTIDE SEQUENCE</scope>
</reference>